<dbReference type="Gene3D" id="3.30.70.2060">
    <property type="match status" value="1"/>
</dbReference>
<dbReference type="PROSITE" id="PS51257">
    <property type="entry name" value="PROKAR_LIPOPROTEIN"/>
    <property type="match status" value="1"/>
</dbReference>
<reference evidence="2" key="1">
    <citation type="submission" date="2016-10" db="EMBL/GenBank/DDBJ databases">
        <authorList>
            <person name="Varghese N."/>
            <person name="Submissions S."/>
        </authorList>
    </citation>
    <scope>NUCLEOTIDE SEQUENCE [LARGE SCALE GENOMIC DNA]</scope>
    <source>
        <strain evidence="2">CGMCC 1.7061</strain>
    </source>
</reference>
<proteinExistence type="predicted"/>
<protein>
    <submittedName>
        <fullName evidence="1">Copper chaperone NosL</fullName>
    </submittedName>
</protein>
<dbReference type="InterPro" id="IPR008719">
    <property type="entry name" value="N2O_reductase_NosL"/>
</dbReference>
<keyword evidence="2" id="KW-1185">Reference proteome</keyword>
<dbReference type="Proteomes" id="UP000198519">
    <property type="component" value="Unassembled WGS sequence"/>
</dbReference>
<dbReference type="PANTHER" id="PTHR41247">
    <property type="entry name" value="HTH-TYPE TRANSCRIPTIONAL REPRESSOR YCNK"/>
    <property type="match status" value="1"/>
</dbReference>
<dbReference type="SUPFAM" id="SSF160387">
    <property type="entry name" value="NosL/MerB-like"/>
    <property type="match status" value="1"/>
</dbReference>
<organism evidence="1 2">
    <name type="scientific">Marinobacter zhejiangensis</name>
    <dbReference type="NCBI Taxonomy" id="488535"/>
    <lineage>
        <taxon>Bacteria</taxon>
        <taxon>Pseudomonadati</taxon>
        <taxon>Pseudomonadota</taxon>
        <taxon>Gammaproteobacteria</taxon>
        <taxon>Pseudomonadales</taxon>
        <taxon>Marinobacteraceae</taxon>
        <taxon>Marinobacter</taxon>
    </lineage>
</organism>
<dbReference type="PANTHER" id="PTHR41247:SF1">
    <property type="entry name" value="HTH-TYPE TRANSCRIPTIONAL REPRESSOR YCNK"/>
    <property type="match status" value="1"/>
</dbReference>
<sequence length="194" mass="20982">MRSVRWSGILVLGWLLVVAGCSQPSSDESVGQLPPVAFESGDECHVCGMVIAGFPGPKGEVLGGNAPVRKFCSTRDLFSWLLQPEQQHRDYTVYVHDMAQTDWQRPDDAALVDARLAYYVVGSERAGAMGPTLASFASESLARQFMANYGGRLLRYEEITLAVLQSMTDIGTEEVSGHATMGHMPAHGSADSSE</sequence>
<evidence type="ECO:0000313" key="2">
    <source>
        <dbReference type="Proteomes" id="UP000198519"/>
    </source>
</evidence>
<accession>A0A1I4SWV0</accession>
<name>A0A1I4SWV0_9GAMM</name>
<gene>
    <name evidence="1" type="ORF">SAMN04487963_3363</name>
</gene>
<dbReference type="EMBL" id="FOUE01000006">
    <property type="protein sequence ID" value="SFM68849.1"/>
    <property type="molecule type" value="Genomic_DNA"/>
</dbReference>
<dbReference type="Gene3D" id="3.30.70.2050">
    <property type="match status" value="1"/>
</dbReference>
<dbReference type="AlphaFoldDB" id="A0A1I4SWV0"/>
<evidence type="ECO:0000313" key="1">
    <source>
        <dbReference type="EMBL" id="SFM68849.1"/>
    </source>
</evidence>
<dbReference type="Pfam" id="PF05573">
    <property type="entry name" value="NosL"/>
    <property type="match status" value="1"/>
</dbReference>
<dbReference type="STRING" id="488535.SAMN04487963_3363"/>